<dbReference type="EMBL" id="LDXT01000084">
    <property type="protein sequence ID" value="KRT55103.1"/>
    <property type="molecule type" value="Genomic_DNA"/>
</dbReference>
<proteinExistence type="inferred from homology"/>
<gene>
    <name evidence="4" type="ORF">Ga0074115_11375</name>
</gene>
<dbReference type="OrthoDB" id="5499927at2"/>
<evidence type="ECO:0000259" key="3">
    <source>
        <dbReference type="PROSITE" id="PS51762"/>
    </source>
</evidence>
<dbReference type="InterPro" id="IPR012291">
    <property type="entry name" value="CBM2_carb-bd_dom_sf"/>
</dbReference>
<feature type="chain" id="PRO_5006667043" evidence="2">
    <location>
        <begin position="24"/>
        <end position="440"/>
    </location>
</feature>
<name>A0A0T5YX60_9GAMM</name>
<dbReference type="PANTHER" id="PTHR38121:SF2">
    <property type="entry name" value="ACYLTRANSFERASE 3 DOMAIN-CONTAINING PROTEIN"/>
    <property type="match status" value="1"/>
</dbReference>
<organism evidence="4 5">
    <name type="scientific">endosymbiont of Ridgeia piscesae</name>
    <dbReference type="NCBI Taxonomy" id="54398"/>
    <lineage>
        <taxon>Bacteria</taxon>
        <taxon>Pseudomonadati</taxon>
        <taxon>Pseudomonadota</taxon>
        <taxon>Gammaproteobacteria</taxon>
        <taxon>sulfur-oxidizing symbionts</taxon>
    </lineage>
</organism>
<evidence type="ECO:0000313" key="4">
    <source>
        <dbReference type="EMBL" id="KRT55103.1"/>
    </source>
</evidence>
<dbReference type="InterPro" id="IPR008965">
    <property type="entry name" value="CBM2/CBM3_carb-bd_dom_sf"/>
</dbReference>
<dbReference type="AlphaFoldDB" id="A0A0T5YX60"/>
<dbReference type="GO" id="GO:0005975">
    <property type="term" value="P:carbohydrate metabolic process"/>
    <property type="evidence" value="ECO:0007669"/>
    <property type="project" value="InterPro"/>
</dbReference>
<dbReference type="PROSITE" id="PS51762">
    <property type="entry name" value="GH16_2"/>
    <property type="match status" value="1"/>
</dbReference>
<reference evidence="4 5" key="1">
    <citation type="submission" date="2015-11" db="EMBL/GenBank/DDBJ databases">
        <title>The genome of Candidatus Endoriftia persephone in Ridgeia piscesae and population structure of the North Eastern Pacific vestimentiferan symbionts.</title>
        <authorList>
            <person name="Perez M."/>
            <person name="Juniper K.S."/>
        </authorList>
    </citation>
    <scope>NUCLEOTIDE SEQUENCE [LARGE SCALE GENOMIC DNA]</scope>
    <source>
        <strain evidence="4">Ind11</strain>
    </source>
</reference>
<dbReference type="Pfam" id="PF00722">
    <property type="entry name" value="Glyco_hydro_16"/>
    <property type="match status" value="1"/>
</dbReference>
<dbReference type="Pfam" id="PF00553">
    <property type="entry name" value="CBM_2"/>
    <property type="match status" value="1"/>
</dbReference>
<dbReference type="GO" id="GO:0004553">
    <property type="term" value="F:hydrolase activity, hydrolyzing O-glycosyl compounds"/>
    <property type="evidence" value="ECO:0007669"/>
    <property type="project" value="InterPro"/>
</dbReference>
<dbReference type="InterPro" id="IPR001919">
    <property type="entry name" value="CBD2"/>
</dbReference>
<feature type="signal peptide" evidence="2">
    <location>
        <begin position="1"/>
        <end position="23"/>
    </location>
</feature>
<dbReference type="Gene3D" id="2.60.40.290">
    <property type="match status" value="2"/>
</dbReference>
<evidence type="ECO:0000256" key="2">
    <source>
        <dbReference type="SAM" id="SignalP"/>
    </source>
</evidence>
<evidence type="ECO:0000313" key="5">
    <source>
        <dbReference type="Proteomes" id="UP000051634"/>
    </source>
</evidence>
<keyword evidence="5" id="KW-1185">Reference proteome</keyword>
<dbReference type="SUPFAM" id="SSF49384">
    <property type="entry name" value="Carbohydrate-binding domain"/>
    <property type="match status" value="2"/>
</dbReference>
<dbReference type="SMART" id="SM00637">
    <property type="entry name" value="CBD_II"/>
    <property type="match status" value="1"/>
</dbReference>
<dbReference type="SUPFAM" id="SSF49899">
    <property type="entry name" value="Concanavalin A-like lectins/glucanases"/>
    <property type="match status" value="1"/>
</dbReference>
<protein>
    <submittedName>
        <fullName evidence="4">Glycosyl hydrolases family 16/Cellulose binding domain</fullName>
    </submittedName>
</protein>
<feature type="domain" description="GH16" evidence="3">
    <location>
        <begin position="29"/>
        <end position="264"/>
    </location>
</feature>
<dbReference type="Gene3D" id="2.60.120.200">
    <property type="match status" value="1"/>
</dbReference>
<dbReference type="CDD" id="cd00413">
    <property type="entry name" value="Glyco_hydrolase_16"/>
    <property type="match status" value="1"/>
</dbReference>
<comment type="caution">
    <text evidence="4">The sequence shown here is derived from an EMBL/GenBank/DDBJ whole genome shotgun (WGS) entry which is preliminary data.</text>
</comment>
<keyword evidence="2" id="KW-0732">Signal</keyword>
<sequence>MLTNTLRLGLSGSLLLISSMSPAEVLLFDDFDNNSLNTQVWNQGSWHLGRTQLGNQPSFDNDGETSYLSLKLDSYNPNEPGQTLYGSEIYSLNKFDVGTGLEIEARLRASAMPAGLIASLFAYAQDQQGFADEIDIEILTAQPNNTFLATSWNDWGHPDSNYGDGIHHAGSLLSLADYDYQNWQTYSIRWYPERIEWYLNGKLVKQQNNPVPNLALSIRSNFWAANNDWQNAYSADLTATPDFASNQQFHYDIDYIKVSRISDDSTSSPLAPLEISRDIISRWNTGYCENVRIHNPDSRTRDWSIELIVNGTLSHAWNAQVSMLEEDLLNAQNSALAGNATTSFGYCINSHKRAMSNGDLIITRKVTTDWGTGYCEDIQITNPNDAIGIWQISLPITGSLKNHWSSNMSQTDNQIQISGVNWNEKLNPLASTTVGYCANK</sequence>
<evidence type="ECO:0000256" key="1">
    <source>
        <dbReference type="ARBA" id="ARBA00006865"/>
    </source>
</evidence>
<accession>A0A0T5YX60</accession>
<dbReference type="Proteomes" id="UP000051634">
    <property type="component" value="Unassembled WGS sequence"/>
</dbReference>
<dbReference type="InterPro" id="IPR000757">
    <property type="entry name" value="Beta-glucanase-like"/>
</dbReference>
<dbReference type="GO" id="GO:0030247">
    <property type="term" value="F:polysaccharide binding"/>
    <property type="evidence" value="ECO:0007669"/>
    <property type="project" value="InterPro"/>
</dbReference>
<dbReference type="PANTHER" id="PTHR38121">
    <property type="entry name" value="GH16 DOMAIN-CONTAINING PROTEIN"/>
    <property type="match status" value="1"/>
</dbReference>
<keyword evidence="4" id="KW-0378">Hydrolase</keyword>
<dbReference type="InterPro" id="IPR013320">
    <property type="entry name" value="ConA-like_dom_sf"/>
</dbReference>
<comment type="similarity">
    <text evidence="1">Belongs to the glycosyl hydrolase 16 family.</text>
</comment>
<dbReference type="RefSeq" id="WP_060528432.1">
    <property type="nucleotide sequence ID" value="NZ_KQ557129.1"/>
</dbReference>